<keyword evidence="7 15" id="KW-0028">Amino-acid biosynthesis</keyword>
<dbReference type="Gene3D" id="3.60.120.10">
    <property type="entry name" value="Anthranilate synthase"/>
    <property type="match status" value="1"/>
</dbReference>
<dbReference type="UniPathway" id="UPA00035">
    <property type="reaction ID" value="UER00040"/>
</dbReference>
<evidence type="ECO:0000259" key="16">
    <source>
        <dbReference type="Pfam" id="PF00425"/>
    </source>
</evidence>
<dbReference type="InterPro" id="IPR006805">
    <property type="entry name" value="Anth_synth_I_N"/>
</dbReference>
<keyword evidence="12 15" id="KW-0456">Lyase</keyword>
<evidence type="ECO:0000256" key="12">
    <source>
        <dbReference type="ARBA" id="ARBA00023239"/>
    </source>
</evidence>
<dbReference type="PANTHER" id="PTHR11236">
    <property type="entry name" value="AMINOBENZOATE/ANTHRANILATE SYNTHASE"/>
    <property type="match status" value="1"/>
</dbReference>
<evidence type="ECO:0000256" key="14">
    <source>
        <dbReference type="ARBA" id="ARBA00047683"/>
    </source>
</evidence>
<evidence type="ECO:0000256" key="6">
    <source>
        <dbReference type="ARBA" id="ARBA00020653"/>
    </source>
</evidence>
<feature type="domain" description="Anthranilate synthase component I N-terminal" evidence="17">
    <location>
        <begin position="28"/>
        <end position="166"/>
    </location>
</feature>
<dbReference type="GO" id="GO:0046872">
    <property type="term" value="F:metal ion binding"/>
    <property type="evidence" value="ECO:0007669"/>
    <property type="project" value="UniProtKB-KW"/>
</dbReference>
<evidence type="ECO:0000313" key="19">
    <source>
        <dbReference type="Proteomes" id="UP000266287"/>
    </source>
</evidence>
<feature type="domain" description="Chorismate-utilising enzyme C-terminal" evidence="16">
    <location>
        <begin position="223"/>
        <end position="476"/>
    </location>
</feature>
<evidence type="ECO:0000256" key="1">
    <source>
        <dbReference type="ARBA" id="ARBA00001946"/>
    </source>
</evidence>
<dbReference type="Pfam" id="PF00425">
    <property type="entry name" value="Chorismate_bind"/>
    <property type="match status" value="1"/>
</dbReference>
<gene>
    <name evidence="15 18" type="primary">trpE</name>
    <name evidence="18" type="ORF">B9J77_05235</name>
</gene>
<dbReference type="GO" id="GO:0000162">
    <property type="term" value="P:L-tryptophan biosynthetic process"/>
    <property type="evidence" value="ECO:0007669"/>
    <property type="project" value="UniProtKB-UniPathway"/>
</dbReference>
<dbReference type="InterPro" id="IPR019999">
    <property type="entry name" value="Anth_synth_I-like"/>
</dbReference>
<evidence type="ECO:0000256" key="3">
    <source>
        <dbReference type="ARBA" id="ARBA00009562"/>
    </source>
</evidence>
<comment type="cofactor">
    <cofactor evidence="1 15">
        <name>Mg(2+)</name>
        <dbReference type="ChEBI" id="CHEBI:18420"/>
    </cofactor>
</comment>
<protein>
    <recommendedName>
        <fullName evidence="6 15">Anthranilate synthase component 1</fullName>
        <ecNumber evidence="5 15">4.1.3.27</ecNumber>
    </recommendedName>
</protein>
<organism evidence="18 19">
    <name type="scientific">candidate division NPL-UPA2 bacterium Unc8</name>
    <dbReference type="NCBI Taxonomy" id="1980939"/>
    <lineage>
        <taxon>Bacteria</taxon>
    </lineage>
</organism>
<keyword evidence="8 15" id="KW-0479">Metal-binding</keyword>
<evidence type="ECO:0000256" key="10">
    <source>
        <dbReference type="ARBA" id="ARBA00022842"/>
    </source>
</evidence>
<evidence type="ECO:0000256" key="11">
    <source>
        <dbReference type="ARBA" id="ARBA00023141"/>
    </source>
</evidence>
<keyword evidence="10 15" id="KW-0460">Magnesium</keyword>
<proteinExistence type="inferred from homology"/>
<dbReference type="PRINTS" id="PR00095">
    <property type="entry name" value="ANTSNTHASEI"/>
</dbReference>
<evidence type="ECO:0000313" key="18">
    <source>
        <dbReference type="EMBL" id="RIH99461.1"/>
    </source>
</evidence>
<comment type="catalytic activity">
    <reaction evidence="14 15">
        <text>chorismate + L-glutamine = anthranilate + pyruvate + L-glutamate + H(+)</text>
        <dbReference type="Rhea" id="RHEA:21732"/>
        <dbReference type="ChEBI" id="CHEBI:15361"/>
        <dbReference type="ChEBI" id="CHEBI:15378"/>
        <dbReference type="ChEBI" id="CHEBI:16567"/>
        <dbReference type="ChEBI" id="CHEBI:29748"/>
        <dbReference type="ChEBI" id="CHEBI:29985"/>
        <dbReference type="ChEBI" id="CHEBI:58359"/>
        <dbReference type="EC" id="4.1.3.27"/>
    </reaction>
</comment>
<keyword evidence="11 15" id="KW-0057">Aromatic amino acid biosynthesis</keyword>
<comment type="caution">
    <text evidence="18">The sequence shown here is derived from an EMBL/GenBank/DDBJ whole genome shotgun (WGS) entry which is preliminary data.</text>
</comment>
<comment type="similarity">
    <text evidence="3 15">Belongs to the anthranilate synthase component I family.</text>
</comment>
<reference evidence="18 19" key="1">
    <citation type="submission" date="2018-08" db="EMBL/GenBank/DDBJ databases">
        <title>Draft genome of candidate division NPL-UPA2 bacterium Unc8 that adapted to ultra-basic serpentinizing groundwater.</title>
        <authorList>
            <person name="Ishii S."/>
            <person name="Suzuki S."/>
            <person name="Nealson K.H."/>
        </authorList>
    </citation>
    <scope>NUCLEOTIDE SEQUENCE [LARGE SCALE GENOMIC DNA]</scope>
    <source>
        <strain evidence="18">Unc8</strain>
    </source>
</reference>
<dbReference type="InterPro" id="IPR005801">
    <property type="entry name" value="ADC_synthase"/>
</dbReference>
<dbReference type="GO" id="GO:0004049">
    <property type="term" value="F:anthranilate synthase activity"/>
    <property type="evidence" value="ECO:0007669"/>
    <property type="project" value="UniProtKB-EC"/>
</dbReference>
<dbReference type="SUPFAM" id="SSF56322">
    <property type="entry name" value="ADC synthase"/>
    <property type="match status" value="1"/>
</dbReference>
<keyword evidence="9 15" id="KW-0822">Tryptophan biosynthesis</keyword>
<evidence type="ECO:0000256" key="8">
    <source>
        <dbReference type="ARBA" id="ARBA00022723"/>
    </source>
</evidence>
<evidence type="ECO:0000256" key="13">
    <source>
        <dbReference type="ARBA" id="ARBA00025634"/>
    </source>
</evidence>
<dbReference type="EMBL" id="NDHY01000022">
    <property type="protein sequence ID" value="RIH99461.1"/>
    <property type="molecule type" value="Genomic_DNA"/>
</dbReference>
<evidence type="ECO:0000256" key="9">
    <source>
        <dbReference type="ARBA" id="ARBA00022822"/>
    </source>
</evidence>
<dbReference type="NCBIfam" id="TIGR00564">
    <property type="entry name" value="trpE_most"/>
    <property type="match status" value="1"/>
</dbReference>
<evidence type="ECO:0000256" key="5">
    <source>
        <dbReference type="ARBA" id="ARBA00012266"/>
    </source>
</evidence>
<dbReference type="AlphaFoldDB" id="A0A399FW93"/>
<evidence type="ECO:0000256" key="2">
    <source>
        <dbReference type="ARBA" id="ARBA00004873"/>
    </source>
</evidence>
<dbReference type="PANTHER" id="PTHR11236:SF48">
    <property type="entry name" value="ISOCHORISMATE SYNTHASE MENF"/>
    <property type="match status" value="1"/>
</dbReference>
<evidence type="ECO:0000256" key="15">
    <source>
        <dbReference type="RuleBase" id="RU364045"/>
    </source>
</evidence>
<name>A0A399FW93_UNCN2</name>
<comment type="pathway">
    <text evidence="2 15">Amino-acid biosynthesis; L-tryptophan biosynthesis; L-tryptophan from chorismate: step 1/5.</text>
</comment>
<dbReference type="InterPro" id="IPR015890">
    <property type="entry name" value="Chorismate_C"/>
</dbReference>
<evidence type="ECO:0000256" key="4">
    <source>
        <dbReference type="ARBA" id="ARBA00011575"/>
    </source>
</evidence>
<comment type="function">
    <text evidence="13 15">Part of a heterotetrameric complex that catalyzes the two-step biosynthesis of anthranilate, an intermediate in the biosynthesis of L-tryptophan. In the first step, the glutamine-binding beta subunit (TrpG) of anthranilate synthase (AS) provides the glutamine amidotransferase activity which generates ammonia as a substrate that, along with chorismate, is used in the second step, catalyzed by the large alpha subunit of AS (TrpE) to produce anthranilate. In the absence of TrpG, TrpE can synthesize anthranilate directly from chorismate and high concentrations of ammonia.</text>
</comment>
<dbReference type="InterPro" id="IPR005256">
    <property type="entry name" value="Anth_synth_I_PabB"/>
</dbReference>
<evidence type="ECO:0000259" key="17">
    <source>
        <dbReference type="Pfam" id="PF04715"/>
    </source>
</evidence>
<accession>A0A399FW93</accession>
<comment type="subunit">
    <text evidence="4 15">Heterotetramer consisting of two non-identical subunits: a beta subunit (TrpG) and a large alpha subunit (TrpE).</text>
</comment>
<dbReference type="EC" id="4.1.3.27" evidence="5 15"/>
<sequence length="492" mass="55641">MYYPSLELFKERSRKGNLIPVYRKVIADMETPVSIFKKVDCGQYSFLLESMEGGEKWGRYSFIGLKPSFIFKSKGRRVELIRNGASHLKEVDDPLNYLKEILSTYQPVETKELPRFYGGVVGFVSYDQVRFFELLPDTVPDDMEFSDNIFILPNIVLIYDNFKQDICVVYNAYVDSADKAESVYHQAIGEIDNVITDLKRPALRSGRPKAGPKKISIDANMSREAFSGIVDKAKSYIRKGDIIQAVLSQRFQCRNHIPPFTIYRALRRINPSPYLFYLRFDDEILVGSSPEVLVRVEDSRIELRPIAGTRPRGTSPTEEEALEQDLLDDPKERAEHIMLVDLGRNDVGRVAQYGSVCVNELMTIERYSHVMHIVSNIQGKLKSGKDAFDVFKACFPAGTVTGAPKIRAMEIIEELETTKRGPYAGAVGYFSFSGNMDFCITIRTLMIKGHKIYFQVGAGIVADSDAKKEYKETINKAMAMKGALELSIKGIL</sequence>
<dbReference type="Pfam" id="PF04715">
    <property type="entry name" value="Anth_synt_I_N"/>
    <property type="match status" value="1"/>
</dbReference>
<dbReference type="Proteomes" id="UP000266287">
    <property type="component" value="Unassembled WGS sequence"/>
</dbReference>
<evidence type="ECO:0000256" key="7">
    <source>
        <dbReference type="ARBA" id="ARBA00022605"/>
    </source>
</evidence>